<reference evidence="1" key="1">
    <citation type="journal article" date="2015" name="Nature">
        <title>Complex archaea that bridge the gap between prokaryotes and eukaryotes.</title>
        <authorList>
            <person name="Spang A."/>
            <person name="Saw J.H."/>
            <person name="Jorgensen S.L."/>
            <person name="Zaremba-Niedzwiedzka K."/>
            <person name="Martijn J."/>
            <person name="Lind A.E."/>
            <person name="van Eijk R."/>
            <person name="Schleper C."/>
            <person name="Guy L."/>
            <person name="Ettema T.J."/>
        </authorList>
    </citation>
    <scope>NUCLEOTIDE SEQUENCE</scope>
</reference>
<comment type="caution">
    <text evidence="1">The sequence shown here is derived from an EMBL/GenBank/DDBJ whole genome shotgun (WGS) entry which is preliminary data.</text>
</comment>
<organism evidence="1">
    <name type="scientific">marine sediment metagenome</name>
    <dbReference type="NCBI Taxonomy" id="412755"/>
    <lineage>
        <taxon>unclassified sequences</taxon>
        <taxon>metagenomes</taxon>
        <taxon>ecological metagenomes</taxon>
    </lineage>
</organism>
<name>A0A0F9LIZ4_9ZZZZ</name>
<evidence type="ECO:0000313" key="1">
    <source>
        <dbReference type="EMBL" id="KKM87161.1"/>
    </source>
</evidence>
<dbReference type="AlphaFoldDB" id="A0A0F9LIZ4"/>
<proteinExistence type="predicted"/>
<gene>
    <name evidence="1" type="ORF">LCGC14_1271680</name>
</gene>
<accession>A0A0F9LIZ4</accession>
<sequence>MELMPIESSDADNIPDDVLIPCPMRKFDNRRAAKCCPGCEHFRGLVVVQEPSTWPQGYRIFCAHPIARRVSMIVEE</sequence>
<dbReference type="EMBL" id="LAZR01007145">
    <property type="protein sequence ID" value="KKM87161.1"/>
    <property type="molecule type" value="Genomic_DNA"/>
</dbReference>
<protein>
    <submittedName>
        <fullName evidence="1">Uncharacterized protein</fullName>
    </submittedName>
</protein>